<dbReference type="EMBL" id="JAKHPH010000013">
    <property type="protein sequence ID" value="MCZ3667818.1"/>
    <property type="molecule type" value="Genomic_DNA"/>
</dbReference>
<evidence type="ECO:0000256" key="11">
    <source>
        <dbReference type="NCBIfam" id="TIGR00260"/>
    </source>
</evidence>
<comment type="similarity">
    <text evidence="4">Belongs to the threonine synthase family.</text>
</comment>
<feature type="modified residue" description="N6-(pyridoxal phosphate)lysine" evidence="12">
    <location>
        <position position="112"/>
    </location>
</feature>
<dbReference type="Proteomes" id="UP001212401">
    <property type="component" value="Unassembled WGS sequence"/>
</dbReference>
<keyword evidence="9 12" id="KW-0663">Pyridoxal phosphate</keyword>
<dbReference type="Gene3D" id="3.90.1380.10">
    <property type="entry name" value="Threonine synthase, N-terminal domain"/>
    <property type="match status" value="1"/>
</dbReference>
<evidence type="ECO:0000256" key="5">
    <source>
        <dbReference type="ARBA" id="ARBA00013028"/>
    </source>
</evidence>
<dbReference type="GO" id="GO:0004795">
    <property type="term" value="F:threonine synthase activity"/>
    <property type="evidence" value="ECO:0007669"/>
    <property type="project" value="UniProtKB-UniRule"/>
</dbReference>
<dbReference type="PANTHER" id="PTHR43515:SF1">
    <property type="entry name" value="THREONINE SYNTHASE-LIKE 1"/>
    <property type="match status" value="1"/>
</dbReference>
<protein>
    <recommendedName>
        <fullName evidence="6 11">Threonine synthase</fullName>
        <ecNumber evidence="5 11">4.2.3.1</ecNumber>
    </recommendedName>
</protein>
<comment type="pathway">
    <text evidence="3">Amino-acid biosynthesis; L-threonine biosynthesis; L-threonine from L-aspartate: step 5/5.</text>
</comment>
<dbReference type="NCBIfam" id="TIGR00260">
    <property type="entry name" value="thrC"/>
    <property type="match status" value="1"/>
</dbReference>
<dbReference type="GO" id="GO:0005737">
    <property type="term" value="C:cytoplasm"/>
    <property type="evidence" value="ECO:0007669"/>
    <property type="project" value="TreeGrafter"/>
</dbReference>
<dbReference type="InterPro" id="IPR037158">
    <property type="entry name" value="Thr_synth_N_sf"/>
</dbReference>
<dbReference type="AlphaFoldDB" id="A0AAW5WTP0"/>
<feature type="domain" description="Threonine synthase N-terminal" evidence="14">
    <location>
        <begin position="2"/>
        <end position="79"/>
    </location>
</feature>
<dbReference type="Pfam" id="PF14821">
    <property type="entry name" value="Thr_synth_N"/>
    <property type="match status" value="1"/>
</dbReference>
<dbReference type="RefSeq" id="WP_269296024.1">
    <property type="nucleotide sequence ID" value="NZ_JAKHPH010000013.1"/>
</dbReference>
<dbReference type="SUPFAM" id="SSF53686">
    <property type="entry name" value="Tryptophan synthase beta subunit-like PLP-dependent enzymes"/>
    <property type="match status" value="1"/>
</dbReference>
<dbReference type="InterPro" id="IPR036052">
    <property type="entry name" value="TrpB-like_PALP_sf"/>
</dbReference>
<gene>
    <name evidence="15" type="primary">thrC</name>
    <name evidence="15" type="ORF">L2724_05920</name>
</gene>
<evidence type="ECO:0000256" key="1">
    <source>
        <dbReference type="ARBA" id="ARBA00001933"/>
    </source>
</evidence>
<evidence type="ECO:0000256" key="6">
    <source>
        <dbReference type="ARBA" id="ARBA00018679"/>
    </source>
</evidence>
<organism evidence="15 16">
    <name type="scientific">Limosilactobacillus vaginalis</name>
    <dbReference type="NCBI Taxonomy" id="1633"/>
    <lineage>
        <taxon>Bacteria</taxon>
        <taxon>Bacillati</taxon>
        <taxon>Bacillota</taxon>
        <taxon>Bacilli</taxon>
        <taxon>Lactobacillales</taxon>
        <taxon>Lactobacillaceae</taxon>
        <taxon>Limosilactobacillus</taxon>
    </lineage>
</organism>
<dbReference type="InterPro" id="IPR029144">
    <property type="entry name" value="Thr_synth_N"/>
</dbReference>
<dbReference type="CDD" id="cd01560">
    <property type="entry name" value="Thr-synth_2"/>
    <property type="match status" value="1"/>
</dbReference>
<reference evidence="15" key="1">
    <citation type="submission" date="2022-01" db="EMBL/GenBank/DDBJ databases">
        <title>VMRC isolate genome collection.</title>
        <authorList>
            <person name="France M."/>
            <person name="Rutt L."/>
            <person name="Humphrys M."/>
            <person name="Ravel J."/>
        </authorList>
    </citation>
    <scope>NUCLEOTIDE SEQUENCE</scope>
    <source>
        <strain evidence="15">C0048A1</strain>
    </source>
</reference>
<dbReference type="InterPro" id="IPR004450">
    <property type="entry name" value="Thr_synthase-like"/>
</dbReference>
<evidence type="ECO:0000256" key="3">
    <source>
        <dbReference type="ARBA" id="ARBA00004979"/>
    </source>
</evidence>
<dbReference type="PROSITE" id="PS00165">
    <property type="entry name" value="DEHYDRATASE_SER_THR"/>
    <property type="match status" value="1"/>
</dbReference>
<dbReference type="Pfam" id="PF00291">
    <property type="entry name" value="PALP"/>
    <property type="match status" value="1"/>
</dbReference>
<keyword evidence="7" id="KW-0028">Amino-acid biosynthesis</keyword>
<dbReference type="InterPro" id="IPR000634">
    <property type="entry name" value="Ser/Thr_deHydtase_PyrdxlP-BS"/>
</dbReference>
<evidence type="ECO:0000256" key="2">
    <source>
        <dbReference type="ARBA" id="ARBA00003648"/>
    </source>
</evidence>
<dbReference type="EC" id="4.2.3.1" evidence="5 11"/>
<evidence type="ECO:0000256" key="7">
    <source>
        <dbReference type="ARBA" id="ARBA00022605"/>
    </source>
</evidence>
<dbReference type="InterPro" id="IPR001926">
    <property type="entry name" value="TrpB-like_PALP"/>
</dbReference>
<keyword evidence="15" id="KW-0456">Lyase</keyword>
<comment type="caution">
    <text evidence="15">The sequence shown here is derived from an EMBL/GenBank/DDBJ whole genome shotgun (WGS) entry which is preliminary data.</text>
</comment>
<evidence type="ECO:0000259" key="13">
    <source>
        <dbReference type="Pfam" id="PF00291"/>
    </source>
</evidence>
<evidence type="ECO:0000256" key="9">
    <source>
        <dbReference type="ARBA" id="ARBA00022898"/>
    </source>
</evidence>
<keyword evidence="8" id="KW-0791">Threonine biosynthesis</keyword>
<comment type="cofactor">
    <cofactor evidence="1 12">
        <name>pyridoxal 5'-phosphate</name>
        <dbReference type="ChEBI" id="CHEBI:597326"/>
    </cofactor>
</comment>
<dbReference type="Gene3D" id="3.40.50.1100">
    <property type="match status" value="2"/>
</dbReference>
<feature type="domain" description="Tryptophan synthase beta chain-like PALP" evidence="13">
    <location>
        <begin position="101"/>
        <end position="423"/>
    </location>
</feature>
<evidence type="ECO:0000313" key="16">
    <source>
        <dbReference type="Proteomes" id="UP001212401"/>
    </source>
</evidence>
<comment type="catalytic activity">
    <reaction evidence="10">
        <text>O-phospho-L-homoserine + H2O = L-threonine + phosphate</text>
        <dbReference type="Rhea" id="RHEA:10840"/>
        <dbReference type="ChEBI" id="CHEBI:15377"/>
        <dbReference type="ChEBI" id="CHEBI:43474"/>
        <dbReference type="ChEBI" id="CHEBI:57590"/>
        <dbReference type="ChEBI" id="CHEBI:57926"/>
        <dbReference type="EC" id="4.2.3.1"/>
    </reaction>
</comment>
<evidence type="ECO:0000313" key="15">
    <source>
        <dbReference type="EMBL" id="MCZ3667818.1"/>
    </source>
</evidence>
<evidence type="ECO:0000256" key="10">
    <source>
        <dbReference type="ARBA" id="ARBA00049144"/>
    </source>
</evidence>
<proteinExistence type="inferred from homology"/>
<accession>A0AAW5WTP0</accession>
<dbReference type="GO" id="GO:0009088">
    <property type="term" value="P:threonine biosynthetic process"/>
    <property type="evidence" value="ECO:0007669"/>
    <property type="project" value="UniProtKB-UniRule"/>
</dbReference>
<sequence length="498" mass="55269">MQYRSTRGPLDKNLNAPQAIIKGLADDGGLLVPTKFPSSSLPIENLPKITYQQIVHLILTLFFNDFTPDQLQKSIEQAYGDQWDSQQITPISNSHSNNYYLELFHGPTLAFKDVALQILPYLMTSAVTIEQISNKIIILTATSGDTGTAAMRGFSNQSGTQVIVFYPHGGVSPVQLKQMLGQRGNNLTAIAIEGNFDDAQTEVKRIFNDTTFNQQLQQNSYQFSSANSMNIGRLIPQIAYYFSAYGQLVNKGKIQVGDVLNFAVPTGNFGDILAGYYAKKLGLPINKLICASDENNVLTDFFKTGEYNRQRQFYLTNSPAMDILVSSNLERLLFDLAGNNAELISKYMDQLVQEGHYQVNSVIKAQLDRQFAAGFATQDQVVQEIHRVYKADGYLIDPHTAVASFVTNQYQASHNDKTPTVIVSTASPYKFPETVYKAITGQVVSTPGLAAIHNLQKVVQQPLSNNVQALFNQSIRAEQVIQPTKMEETISKLLTSTY</sequence>
<evidence type="ECO:0000256" key="4">
    <source>
        <dbReference type="ARBA" id="ARBA00005517"/>
    </source>
</evidence>
<comment type="function">
    <text evidence="2">Catalyzes the gamma-elimination of phosphate from L-phosphohomoserine and the beta-addition of water to produce L-threonine.</text>
</comment>
<dbReference type="GO" id="GO:0030170">
    <property type="term" value="F:pyridoxal phosphate binding"/>
    <property type="evidence" value="ECO:0007669"/>
    <property type="project" value="InterPro"/>
</dbReference>
<name>A0AAW5WTP0_9LACO</name>
<evidence type="ECO:0000256" key="8">
    <source>
        <dbReference type="ARBA" id="ARBA00022697"/>
    </source>
</evidence>
<evidence type="ECO:0000259" key="14">
    <source>
        <dbReference type="Pfam" id="PF14821"/>
    </source>
</evidence>
<dbReference type="PANTHER" id="PTHR43515">
    <property type="entry name" value="THREONINE SYNTHASE-LIKE 1"/>
    <property type="match status" value="1"/>
</dbReference>
<evidence type="ECO:0000256" key="12">
    <source>
        <dbReference type="PIRSR" id="PIRSR604450-51"/>
    </source>
</evidence>